<protein>
    <submittedName>
        <fullName evidence="1">Uncharacterized protein</fullName>
    </submittedName>
</protein>
<comment type="caution">
    <text evidence="1">The sequence shown here is derived from an EMBL/GenBank/DDBJ whole genome shotgun (WGS) entry which is preliminary data.</text>
</comment>
<organism evidence="1 2">
    <name type="scientific">Scophthalmus maximus</name>
    <name type="common">Turbot</name>
    <name type="synonym">Psetta maxima</name>
    <dbReference type="NCBI Taxonomy" id="52904"/>
    <lineage>
        <taxon>Eukaryota</taxon>
        <taxon>Metazoa</taxon>
        <taxon>Chordata</taxon>
        <taxon>Craniata</taxon>
        <taxon>Vertebrata</taxon>
        <taxon>Euteleostomi</taxon>
        <taxon>Actinopterygii</taxon>
        <taxon>Neopterygii</taxon>
        <taxon>Teleostei</taxon>
        <taxon>Neoteleostei</taxon>
        <taxon>Acanthomorphata</taxon>
        <taxon>Carangaria</taxon>
        <taxon>Pleuronectiformes</taxon>
        <taxon>Pleuronectoidei</taxon>
        <taxon>Scophthalmidae</taxon>
        <taxon>Scophthalmus</taxon>
    </lineage>
</organism>
<dbReference type="AlphaFoldDB" id="A0A6A4SYU5"/>
<reference evidence="1 2" key="1">
    <citation type="submission" date="2019-06" db="EMBL/GenBank/DDBJ databases">
        <title>Draft genomes of female and male turbot (Scophthalmus maximus).</title>
        <authorList>
            <person name="Xu H."/>
            <person name="Xu X.-W."/>
            <person name="Shao C."/>
            <person name="Chen S."/>
        </authorList>
    </citation>
    <scope>NUCLEOTIDE SEQUENCE [LARGE SCALE GENOMIC DNA]</scope>
    <source>
        <strain evidence="1">Ysfricsl-2016a</strain>
        <tissue evidence="1">Blood</tissue>
    </source>
</reference>
<evidence type="ECO:0000313" key="2">
    <source>
        <dbReference type="Proteomes" id="UP000438429"/>
    </source>
</evidence>
<sequence length="66" mass="7214">MSRSLCRIYRTKRCGAGSCRMIRGCRGDCDGKTYKVASLALAACIGSVLIDCCWDSGVEKNYRTLA</sequence>
<gene>
    <name evidence="1" type="ORF">F2P81_011503</name>
</gene>
<proteinExistence type="predicted"/>
<name>A0A6A4SYU5_SCOMX</name>
<dbReference type="EMBL" id="VEVO01000010">
    <property type="protein sequence ID" value="KAF0036191.1"/>
    <property type="molecule type" value="Genomic_DNA"/>
</dbReference>
<evidence type="ECO:0000313" key="1">
    <source>
        <dbReference type="EMBL" id="KAF0036191.1"/>
    </source>
</evidence>
<accession>A0A6A4SYU5</accession>
<dbReference type="Proteomes" id="UP000438429">
    <property type="component" value="Unassembled WGS sequence"/>
</dbReference>